<gene>
    <name evidence="2" type="ORF">ACFQJ7_12475</name>
</gene>
<sequence length="323" mass="34355">MERREFLTTASIGITTAVTGCLSQASSTGSSEPDMEDSTPTRDQPTTETNTTPESTRLKSGETAKRTLGSGSLDESGLRKPHHVALSNQSEQTQTVTLTIQRAESTVLDERFELTVDATVDVSLTDLDTYDAEVTVAATETTETVTIDPAQFTCNVVRTTMSVQADGSVDSAAVSTKMACPGVVTATVDADESVSHTLGDEPVPQDTGAEVHNVLVHNPSNQSWTARVLLDQATTPRFDGLYTIAPNGTVLLTLTESDTYDMEVEVLETDSVETAQIASEDFDCNESSTRAEIDDEGALTMSTVSTRMACGTDVENGTSDDSE</sequence>
<feature type="compositionally biased region" description="Low complexity" evidence="1">
    <location>
        <begin position="41"/>
        <end position="55"/>
    </location>
</feature>
<dbReference type="AlphaFoldDB" id="A0ABD5X6M9"/>
<dbReference type="EMBL" id="JBHSZQ010000047">
    <property type="protein sequence ID" value="MFC7126830.1"/>
    <property type="molecule type" value="Genomic_DNA"/>
</dbReference>
<organism evidence="2 3">
    <name type="scientific">Halovenus rubra</name>
    <dbReference type="NCBI Taxonomy" id="869890"/>
    <lineage>
        <taxon>Archaea</taxon>
        <taxon>Methanobacteriati</taxon>
        <taxon>Methanobacteriota</taxon>
        <taxon>Stenosarchaea group</taxon>
        <taxon>Halobacteria</taxon>
        <taxon>Halobacteriales</taxon>
        <taxon>Haloarculaceae</taxon>
        <taxon>Halovenus</taxon>
    </lineage>
</organism>
<name>A0ABD5X6M9_9EURY</name>
<comment type="caution">
    <text evidence="2">The sequence shown here is derived from an EMBL/GenBank/DDBJ whole genome shotgun (WGS) entry which is preliminary data.</text>
</comment>
<protein>
    <submittedName>
        <fullName evidence="2">Uncharacterized protein</fullName>
    </submittedName>
</protein>
<feature type="region of interest" description="Disordered" evidence="1">
    <location>
        <begin position="23"/>
        <end position="91"/>
    </location>
</feature>
<evidence type="ECO:0000313" key="3">
    <source>
        <dbReference type="Proteomes" id="UP001596414"/>
    </source>
</evidence>
<proteinExistence type="predicted"/>
<evidence type="ECO:0000256" key="1">
    <source>
        <dbReference type="SAM" id="MobiDB-lite"/>
    </source>
</evidence>
<evidence type="ECO:0000313" key="2">
    <source>
        <dbReference type="EMBL" id="MFC7126830.1"/>
    </source>
</evidence>
<dbReference type="Proteomes" id="UP001596414">
    <property type="component" value="Unassembled WGS sequence"/>
</dbReference>
<feature type="compositionally biased region" description="Basic and acidic residues" evidence="1">
    <location>
        <begin position="56"/>
        <end position="65"/>
    </location>
</feature>
<reference evidence="2 3" key="1">
    <citation type="journal article" date="2014" name="Int. J. Syst. Evol. Microbiol.">
        <title>Complete genome sequence of Corynebacterium casei LMG S-19264T (=DSM 44701T), isolated from a smear-ripened cheese.</title>
        <authorList>
            <consortium name="US DOE Joint Genome Institute (JGI-PGF)"/>
            <person name="Walter F."/>
            <person name="Albersmeier A."/>
            <person name="Kalinowski J."/>
            <person name="Ruckert C."/>
        </authorList>
    </citation>
    <scope>NUCLEOTIDE SEQUENCE [LARGE SCALE GENOMIC DNA]</scope>
    <source>
        <strain evidence="2 3">CGMCC 4.7215</strain>
    </source>
</reference>
<accession>A0ABD5X6M9</accession>
<dbReference type="PROSITE" id="PS51257">
    <property type="entry name" value="PROKAR_LIPOPROTEIN"/>
    <property type="match status" value="1"/>
</dbReference>
<dbReference type="RefSeq" id="WP_267637333.1">
    <property type="nucleotide sequence ID" value="NZ_JAODIY010000009.1"/>
</dbReference>